<protein>
    <submittedName>
        <fullName evidence="2">CRADD protein</fullName>
    </submittedName>
</protein>
<dbReference type="GO" id="GO:0042981">
    <property type="term" value="P:regulation of apoptotic process"/>
    <property type="evidence" value="ECO:0007669"/>
    <property type="project" value="InterPro"/>
</dbReference>
<sequence length="51" mass="5822">MMLLDILPTRGPKAFDAFLDSLQEFPWVKEKLMMKREEMIAGDPAGKARVV</sequence>
<dbReference type="InterPro" id="IPR001315">
    <property type="entry name" value="CARD"/>
</dbReference>
<reference evidence="2 3" key="1">
    <citation type="submission" date="2019-09" db="EMBL/GenBank/DDBJ databases">
        <title>Bird 10,000 Genomes (B10K) Project - Family phase.</title>
        <authorList>
            <person name="Zhang G."/>
        </authorList>
    </citation>
    <scope>NUCLEOTIDE SEQUENCE [LARGE SCALE GENOMIC DNA]</scope>
    <source>
        <strain evidence="2">B10K-DU-029-46</strain>
    </source>
</reference>
<dbReference type="Proteomes" id="UP000582182">
    <property type="component" value="Unassembled WGS sequence"/>
</dbReference>
<accession>A0A7L3LPJ2</accession>
<keyword evidence="3" id="KW-1185">Reference proteome</keyword>
<dbReference type="SUPFAM" id="SSF47986">
    <property type="entry name" value="DEATH domain"/>
    <property type="match status" value="1"/>
</dbReference>
<evidence type="ECO:0000259" key="1">
    <source>
        <dbReference type="PROSITE" id="PS50209"/>
    </source>
</evidence>
<evidence type="ECO:0000313" key="3">
    <source>
        <dbReference type="Proteomes" id="UP000582182"/>
    </source>
</evidence>
<comment type="caution">
    <text evidence="2">The sequence shown here is derived from an EMBL/GenBank/DDBJ whole genome shotgun (WGS) entry which is preliminary data.</text>
</comment>
<dbReference type="InterPro" id="IPR011029">
    <property type="entry name" value="DEATH-like_dom_sf"/>
</dbReference>
<dbReference type="PROSITE" id="PS50209">
    <property type="entry name" value="CARD"/>
    <property type="match status" value="1"/>
</dbReference>
<dbReference type="OrthoDB" id="10031931at2759"/>
<organism evidence="2 3">
    <name type="scientific">Turnix velox</name>
    <name type="common">Little buttonquail</name>
    <dbReference type="NCBI Taxonomy" id="2529409"/>
    <lineage>
        <taxon>Eukaryota</taxon>
        <taxon>Metazoa</taxon>
        <taxon>Chordata</taxon>
        <taxon>Craniata</taxon>
        <taxon>Vertebrata</taxon>
        <taxon>Euteleostomi</taxon>
        <taxon>Archelosauria</taxon>
        <taxon>Archosauria</taxon>
        <taxon>Dinosauria</taxon>
        <taxon>Saurischia</taxon>
        <taxon>Theropoda</taxon>
        <taxon>Coelurosauria</taxon>
        <taxon>Aves</taxon>
        <taxon>Neognathae</taxon>
        <taxon>Neoaves</taxon>
        <taxon>Charadriiformes</taxon>
        <taxon>Turnicidae</taxon>
        <taxon>Turnix</taxon>
    </lineage>
</organism>
<dbReference type="EMBL" id="VZTY01025647">
    <property type="protein sequence ID" value="NXU56149.1"/>
    <property type="molecule type" value="Genomic_DNA"/>
</dbReference>
<name>A0A7L3LPJ2_9CHAR</name>
<dbReference type="AlphaFoldDB" id="A0A7L3LPJ2"/>
<gene>
    <name evidence="2" type="primary">Cradd</name>
    <name evidence="2" type="ORF">TURVEL_R14152</name>
</gene>
<feature type="non-terminal residue" evidence="2">
    <location>
        <position position="51"/>
    </location>
</feature>
<proteinExistence type="predicted"/>
<feature type="non-terminal residue" evidence="2">
    <location>
        <position position="1"/>
    </location>
</feature>
<dbReference type="Gene3D" id="1.10.533.10">
    <property type="entry name" value="Death Domain, Fas"/>
    <property type="match status" value="1"/>
</dbReference>
<feature type="domain" description="CARD" evidence="1">
    <location>
        <begin position="1"/>
        <end position="37"/>
    </location>
</feature>
<evidence type="ECO:0000313" key="2">
    <source>
        <dbReference type="EMBL" id="NXU56149.1"/>
    </source>
</evidence>